<dbReference type="EnsemblPlants" id="AVESA.00010b.r2.3CG0471520.1">
    <property type="protein sequence ID" value="AVESA.00010b.r2.3CG0471520.1.CDS.1"/>
    <property type="gene ID" value="AVESA.00010b.r2.3CG0471520"/>
</dbReference>
<accession>A0ACD5VMJ0</accession>
<sequence length="134" mass="13954">MEETTGGHDARLIRDLCTLLITIIAPVAAAVAPADARRAGPTGRPLSGMSVAGAVPMLLGVSMALMLCGTMTFTIRSLLMPWVAGVALLFGLAGVVSTLSSGFLPSPSKGQPLTSPMQRMQGRIPIHPRSRTLF</sequence>
<reference evidence="1" key="1">
    <citation type="submission" date="2021-05" db="EMBL/GenBank/DDBJ databases">
        <authorList>
            <person name="Scholz U."/>
            <person name="Mascher M."/>
            <person name="Fiebig A."/>
        </authorList>
    </citation>
    <scope>NUCLEOTIDE SEQUENCE [LARGE SCALE GENOMIC DNA]</scope>
</reference>
<organism evidence="1 2">
    <name type="scientific">Avena sativa</name>
    <name type="common">Oat</name>
    <dbReference type="NCBI Taxonomy" id="4498"/>
    <lineage>
        <taxon>Eukaryota</taxon>
        <taxon>Viridiplantae</taxon>
        <taxon>Streptophyta</taxon>
        <taxon>Embryophyta</taxon>
        <taxon>Tracheophyta</taxon>
        <taxon>Spermatophyta</taxon>
        <taxon>Magnoliopsida</taxon>
        <taxon>Liliopsida</taxon>
        <taxon>Poales</taxon>
        <taxon>Poaceae</taxon>
        <taxon>BOP clade</taxon>
        <taxon>Pooideae</taxon>
        <taxon>Poodae</taxon>
        <taxon>Poeae</taxon>
        <taxon>Poeae Chloroplast Group 1 (Aveneae type)</taxon>
        <taxon>Aveninae</taxon>
        <taxon>Avena</taxon>
    </lineage>
</organism>
<protein>
    <submittedName>
        <fullName evidence="1">Uncharacterized protein</fullName>
    </submittedName>
</protein>
<dbReference type="Proteomes" id="UP001732700">
    <property type="component" value="Chromosome 3C"/>
</dbReference>
<keyword evidence="2" id="KW-1185">Reference proteome</keyword>
<evidence type="ECO:0000313" key="1">
    <source>
        <dbReference type="EnsemblPlants" id="AVESA.00010b.r2.3CG0471520.1.CDS.1"/>
    </source>
</evidence>
<reference evidence="1" key="2">
    <citation type="submission" date="2025-09" db="UniProtKB">
        <authorList>
            <consortium name="EnsemblPlants"/>
        </authorList>
    </citation>
    <scope>IDENTIFICATION</scope>
</reference>
<name>A0ACD5VMJ0_AVESA</name>
<evidence type="ECO:0000313" key="2">
    <source>
        <dbReference type="Proteomes" id="UP001732700"/>
    </source>
</evidence>
<proteinExistence type="predicted"/>